<dbReference type="Proteomes" id="UP000240294">
    <property type="component" value="Genome"/>
</dbReference>
<accession>A0A2I6UFL5</accession>
<organism evidence="1 2">
    <name type="scientific">Klebsiella phage vB_Kpn_F48</name>
    <dbReference type="NCBI Taxonomy" id="2070028"/>
    <lineage>
        <taxon>Viruses</taxon>
        <taxon>Duplodnaviria</taxon>
        <taxon>Heunggongvirae</taxon>
        <taxon>Uroviricota</taxon>
        <taxon>Caudoviricetes</taxon>
        <taxon>Marfavirus</taxon>
        <taxon>Marfavirus F48</taxon>
    </lineage>
</organism>
<evidence type="ECO:0008006" key="3">
    <source>
        <dbReference type="Google" id="ProtNLM"/>
    </source>
</evidence>
<proteinExistence type="predicted"/>
<dbReference type="InterPro" id="IPR035136">
    <property type="entry name" value="DUF5486"/>
</dbReference>
<keyword evidence="2" id="KW-1185">Reference proteome</keyword>
<sequence length="61" mass="6963">MEAVIAKANTLSRNGTMYSPEALEKAIDYAKIRSDKNEMINRFNFAYDKAKAEGTITYRKI</sequence>
<name>A0A2I6UFL5_9CAUD</name>
<dbReference type="EMBL" id="MG746602">
    <property type="protein sequence ID" value="AUO78706.1"/>
    <property type="molecule type" value="Genomic_DNA"/>
</dbReference>
<evidence type="ECO:0000313" key="2">
    <source>
        <dbReference type="Proteomes" id="UP000240294"/>
    </source>
</evidence>
<gene>
    <name evidence="1" type="ORF">vBKpnF48_81</name>
</gene>
<dbReference type="Pfam" id="PF17588">
    <property type="entry name" value="DUF5486"/>
    <property type="match status" value="1"/>
</dbReference>
<evidence type="ECO:0000313" key="1">
    <source>
        <dbReference type="EMBL" id="AUO78706.1"/>
    </source>
</evidence>
<reference evidence="2" key="1">
    <citation type="submission" date="2018-01" db="EMBL/GenBank/DDBJ databases">
        <title>Direct submission.</title>
        <authorList>
            <person name="Ciacci N."/>
        </authorList>
    </citation>
    <scope>NUCLEOTIDE SEQUENCE [LARGE SCALE GENOMIC DNA]</scope>
</reference>
<protein>
    <recommendedName>
        <fullName evidence="3">Prohead core protein protease</fullName>
    </recommendedName>
</protein>